<accession>A0A6D2HNH1</accession>
<comment type="caution">
    <text evidence="2">The sequence shown here is derived from an EMBL/GenBank/DDBJ whole genome shotgun (WGS) entry which is preliminary data.</text>
</comment>
<proteinExistence type="predicted"/>
<reference evidence="2" key="1">
    <citation type="submission" date="2020-01" db="EMBL/GenBank/DDBJ databases">
        <authorList>
            <person name="Mishra B."/>
        </authorList>
    </citation>
    <scope>NUCLEOTIDE SEQUENCE [LARGE SCALE GENOMIC DNA]</scope>
</reference>
<evidence type="ECO:0000313" key="3">
    <source>
        <dbReference type="Proteomes" id="UP000467841"/>
    </source>
</evidence>
<dbReference type="InterPro" id="IPR013187">
    <property type="entry name" value="F-box-assoc_dom_typ3"/>
</dbReference>
<keyword evidence="3" id="KW-1185">Reference proteome</keyword>
<dbReference type="EMBL" id="CACVBM020000333">
    <property type="protein sequence ID" value="CAA7017602.1"/>
    <property type="molecule type" value="Genomic_DNA"/>
</dbReference>
<gene>
    <name evidence="2" type="ORF">MERR_LOCUS4837</name>
</gene>
<organism evidence="2 3">
    <name type="scientific">Microthlaspi erraticum</name>
    <dbReference type="NCBI Taxonomy" id="1685480"/>
    <lineage>
        <taxon>Eukaryota</taxon>
        <taxon>Viridiplantae</taxon>
        <taxon>Streptophyta</taxon>
        <taxon>Embryophyta</taxon>
        <taxon>Tracheophyta</taxon>
        <taxon>Spermatophyta</taxon>
        <taxon>Magnoliopsida</taxon>
        <taxon>eudicotyledons</taxon>
        <taxon>Gunneridae</taxon>
        <taxon>Pentapetalae</taxon>
        <taxon>rosids</taxon>
        <taxon>malvids</taxon>
        <taxon>Brassicales</taxon>
        <taxon>Brassicaceae</taxon>
        <taxon>Coluteocarpeae</taxon>
        <taxon>Microthlaspi</taxon>
    </lineage>
</organism>
<name>A0A6D2HNH1_9BRAS</name>
<dbReference type="AlphaFoldDB" id="A0A6D2HNH1"/>
<sequence>MNGVLYYLAWTDSYTCVLVSFDARSEEFEMLQVPRKAGDVIIASKIIAEEIKGRNQLNREWREAFANESA</sequence>
<feature type="domain" description="F-box associated beta-propeller type 3" evidence="1">
    <location>
        <begin position="1"/>
        <end position="38"/>
    </location>
</feature>
<evidence type="ECO:0000259" key="1">
    <source>
        <dbReference type="Pfam" id="PF08268"/>
    </source>
</evidence>
<protein>
    <recommendedName>
        <fullName evidence="1">F-box associated beta-propeller type 3 domain-containing protein</fullName>
    </recommendedName>
</protein>
<evidence type="ECO:0000313" key="2">
    <source>
        <dbReference type="EMBL" id="CAA7017602.1"/>
    </source>
</evidence>
<dbReference type="Proteomes" id="UP000467841">
    <property type="component" value="Unassembled WGS sequence"/>
</dbReference>
<dbReference type="Pfam" id="PF08268">
    <property type="entry name" value="FBA_3"/>
    <property type="match status" value="1"/>
</dbReference>